<dbReference type="SMART" id="SM00283">
    <property type="entry name" value="MA"/>
    <property type="match status" value="1"/>
</dbReference>
<accession>A0A1G7QEL6</accession>
<keyword evidence="3" id="KW-0129">CBS domain</keyword>
<name>A0A1G7QEL6_9SPHN</name>
<protein>
    <submittedName>
        <fullName evidence="6">Methyl-accepting chemotaxis protein</fullName>
    </submittedName>
</protein>
<reference evidence="6 7" key="1">
    <citation type="submission" date="2016-10" db="EMBL/GenBank/DDBJ databases">
        <authorList>
            <person name="Varghese N."/>
            <person name="Submissions S."/>
        </authorList>
    </citation>
    <scope>NUCLEOTIDE SEQUENCE [LARGE SCALE GENOMIC DNA]</scope>
    <source>
        <strain evidence="6 7">S7-754</strain>
    </source>
</reference>
<dbReference type="PROSITE" id="PS50111">
    <property type="entry name" value="CHEMOTAXIS_TRANSDUC_2"/>
    <property type="match status" value="1"/>
</dbReference>
<dbReference type="AlphaFoldDB" id="A0A1G7QEL6"/>
<evidence type="ECO:0000256" key="2">
    <source>
        <dbReference type="PROSITE-ProRule" id="PRU00284"/>
    </source>
</evidence>
<feature type="domain" description="CBS" evidence="5">
    <location>
        <begin position="11"/>
        <end position="70"/>
    </location>
</feature>
<sequence length="427" mass="43850">MFADPSLTLPMTAPTPSIAADAPVAQAIGLFRAHPDLRVLPVLDDARRPLGAIYEADLRDLLFSPYGHALLQNPDFCSRLIDLVQPCPVCEGDRPLAERLAVHAAAGAPEGLILTRAGRFDTLVDARTLLRQSADLQLEQTRTRLARADAVEAATRGFLADIAALADGLTRAAEQGATTARTLSDHVGEARRSAAIVATAAGQTGTALGEIAARSRGLADAFVTIAAELAASQRLRSQIDARVGDAGAQSRALADNAAAIDRMLVLIHTVARQTNLLALNAGIEAARAGPAGQGFGVVAQEVKTLAMQTGGAAQDAAASVQSVHGAVQDLVAEHDRIGETIASIAGSAATIASAVDEQRLALTAMAANVEQSVDAAASIDAQARLADDAAGQVGQDANALLALSDTLSATVAMLRERAQAFVTVIAA</sequence>
<dbReference type="SUPFAM" id="SSF54631">
    <property type="entry name" value="CBS-domain pair"/>
    <property type="match status" value="1"/>
</dbReference>
<organism evidence="6 7">
    <name type="scientific">Sphingomonas carotinifaciens</name>
    <dbReference type="NCBI Taxonomy" id="1166323"/>
    <lineage>
        <taxon>Bacteria</taxon>
        <taxon>Pseudomonadati</taxon>
        <taxon>Pseudomonadota</taxon>
        <taxon>Alphaproteobacteria</taxon>
        <taxon>Sphingomonadales</taxon>
        <taxon>Sphingomonadaceae</taxon>
        <taxon>Sphingomonas</taxon>
    </lineage>
</organism>
<dbReference type="GO" id="GO:0016020">
    <property type="term" value="C:membrane"/>
    <property type="evidence" value="ECO:0007669"/>
    <property type="project" value="InterPro"/>
</dbReference>
<dbReference type="PANTHER" id="PTHR32089:SF112">
    <property type="entry name" value="LYSOZYME-LIKE PROTEIN-RELATED"/>
    <property type="match status" value="1"/>
</dbReference>
<dbReference type="PANTHER" id="PTHR32089">
    <property type="entry name" value="METHYL-ACCEPTING CHEMOTAXIS PROTEIN MCPB"/>
    <property type="match status" value="1"/>
</dbReference>
<dbReference type="Pfam" id="PF00571">
    <property type="entry name" value="CBS"/>
    <property type="match status" value="1"/>
</dbReference>
<dbReference type="InterPro" id="IPR000644">
    <property type="entry name" value="CBS_dom"/>
</dbReference>
<feature type="domain" description="Methyl-accepting transducer" evidence="4">
    <location>
        <begin position="165"/>
        <end position="397"/>
    </location>
</feature>
<gene>
    <name evidence="6" type="ORF">SAMN05216557_10880</name>
</gene>
<dbReference type="GO" id="GO:0007165">
    <property type="term" value="P:signal transduction"/>
    <property type="evidence" value="ECO:0007669"/>
    <property type="project" value="UniProtKB-KW"/>
</dbReference>
<evidence type="ECO:0000259" key="4">
    <source>
        <dbReference type="PROSITE" id="PS50111"/>
    </source>
</evidence>
<evidence type="ECO:0000313" key="6">
    <source>
        <dbReference type="EMBL" id="SDF96942.1"/>
    </source>
</evidence>
<dbReference type="InterPro" id="IPR004089">
    <property type="entry name" value="MCPsignal_dom"/>
</dbReference>
<dbReference type="InterPro" id="IPR046342">
    <property type="entry name" value="CBS_dom_sf"/>
</dbReference>
<keyword evidence="7" id="KW-1185">Reference proteome</keyword>
<dbReference type="EMBL" id="FNBI01000008">
    <property type="protein sequence ID" value="SDF96942.1"/>
    <property type="molecule type" value="Genomic_DNA"/>
</dbReference>
<proteinExistence type="predicted"/>
<keyword evidence="1 2" id="KW-0807">Transducer</keyword>
<evidence type="ECO:0000256" key="1">
    <source>
        <dbReference type="ARBA" id="ARBA00023224"/>
    </source>
</evidence>
<evidence type="ECO:0000256" key="3">
    <source>
        <dbReference type="PROSITE-ProRule" id="PRU00703"/>
    </source>
</evidence>
<dbReference type="Pfam" id="PF00015">
    <property type="entry name" value="MCPsignal"/>
    <property type="match status" value="1"/>
</dbReference>
<evidence type="ECO:0000313" key="7">
    <source>
        <dbReference type="Proteomes" id="UP000323502"/>
    </source>
</evidence>
<dbReference type="Gene3D" id="1.10.287.950">
    <property type="entry name" value="Methyl-accepting chemotaxis protein"/>
    <property type="match status" value="1"/>
</dbReference>
<dbReference type="Proteomes" id="UP000323502">
    <property type="component" value="Unassembled WGS sequence"/>
</dbReference>
<dbReference type="PROSITE" id="PS51371">
    <property type="entry name" value="CBS"/>
    <property type="match status" value="1"/>
</dbReference>
<evidence type="ECO:0000259" key="5">
    <source>
        <dbReference type="PROSITE" id="PS51371"/>
    </source>
</evidence>
<dbReference type="SUPFAM" id="SSF58104">
    <property type="entry name" value="Methyl-accepting chemotaxis protein (MCP) signaling domain"/>
    <property type="match status" value="1"/>
</dbReference>